<dbReference type="EMBL" id="JARIHO010000017">
    <property type="protein sequence ID" value="KAJ7348505.1"/>
    <property type="molecule type" value="Genomic_DNA"/>
</dbReference>
<feature type="region of interest" description="Disordered" evidence="1">
    <location>
        <begin position="1"/>
        <end position="24"/>
    </location>
</feature>
<sequence>MYHCAQNQKRQHKPEKSEHEGAKHRDKIAMDSFDCHGWLHITLDNSDNIVLVKISHRDDHIPYWCIDVPAHVTEFVRQNPKLTPDQVCNSEHVKYANTDPDPVSSGMKS</sequence>
<evidence type="ECO:0000313" key="2">
    <source>
        <dbReference type="EMBL" id="KAJ7348505.1"/>
    </source>
</evidence>
<proteinExistence type="predicted"/>
<dbReference type="AlphaFoldDB" id="A0AAD7ERK0"/>
<dbReference type="Proteomes" id="UP001218218">
    <property type="component" value="Unassembled WGS sequence"/>
</dbReference>
<reference evidence="2" key="1">
    <citation type="submission" date="2023-03" db="EMBL/GenBank/DDBJ databases">
        <title>Massive genome expansion in bonnet fungi (Mycena s.s.) driven by repeated elements and novel gene families across ecological guilds.</title>
        <authorList>
            <consortium name="Lawrence Berkeley National Laboratory"/>
            <person name="Harder C.B."/>
            <person name="Miyauchi S."/>
            <person name="Viragh M."/>
            <person name="Kuo A."/>
            <person name="Thoen E."/>
            <person name="Andreopoulos B."/>
            <person name="Lu D."/>
            <person name="Skrede I."/>
            <person name="Drula E."/>
            <person name="Henrissat B."/>
            <person name="Morin E."/>
            <person name="Kohler A."/>
            <person name="Barry K."/>
            <person name="LaButti K."/>
            <person name="Morin E."/>
            <person name="Salamov A."/>
            <person name="Lipzen A."/>
            <person name="Mereny Z."/>
            <person name="Hegedus B."/>
            <person name="Baldrian P."/>
            <person name="Stursova M."/>
            <person name="Weitz H."/>
            <person name="Taylor A."/>
            <person name="Grigoriev I.V."/>
            <person name="Nagy L.G."/>
            <person name="Martin F."/>
            <person name="Kauserud H."/>
        </authorList>
    </citation>
    <scope>NUCLEOTIDE SEQUENCE</scope>
    <source>
        <strain evidence="2">CBHHK002</strain>
    </source>
</reference>
<accession>A0AAD7ERK0</accession>
<protein>
    <submittedName>
        <fullName evidence="2">Uncharacterized protein</fullName>
    </submittedName>
</protein>
<evidence type="ECO:0000313" key="3">
    <source>
        <dbReference type="Proteomes" id="UP001218218"/>
    </source>
</evidence>
<name>A0AAD7ERK0_9AGAR</name>
<keyword evidence="3" id="KW-1185">Reference proteome</keyword>
<gene>
    <name evidence="2" type="ORF">DFH08DRAFT_698475</name>
</gene>
<organism evidence="2 3">
    <name type="scientific">Mycena albidolilacea</name>
    <dbReference type="NCBI Taxonomy" id="1033008"/>
    <lineage>
        <taxon>Eukaryota</taxon>
        <taxon>Fungi</taxon>
        <taxon>Dikarya</taxon>
        <taxon>Basidiomycota</taxon>
        <taxon>Agaricomycotina</taxon>
        <taxon>Agaricomycetes</taxon>
        <taxon>Agaricomycetidae</taxon>
        <taxon>Agaricales</taxon>
        <taxon>Marasmiineae</taxon>
        <taxon>Mycenaceae</taxon>
        <taxon>Mycena</taxon>
    </lineage>
</organism>
<feature type="compositionally biased region" description="Basic and acidic residues" evidence="1">
    <location>
        <begin position="14"/>
        <end position="24"/>
    </location>
</feature>
<comment type="caution">
    <text evidence="2">The sequence shown here is derived from an EMBL/GenBank/DDBJ whole genome shotgun (WGS) entry which is preliminary data.</text>
</comment>
<evidence type="ECO:0000256" key="1">
    <source>
        <dbReference type="SAM" id="MobiDB-lite"/>
    </source>
</evidence>